<dbReference type="AlphaFoldDB" id="A0A0C9UW59"/>
<reference evidence="2 3" key="1">
    <citation type="submission" date="2014-06" db="EMBL/GenBank/DDBJ databases">
        <title>Evolutionary Origins and Diversification of the Mycorrhizal Mutualists.</title>
        <authorList>
            <consortium name="DOE Joint Genome Institute"/>
            <consortium name="Mycorrhizal Genomics Consortium"/>
            <person name="Kohler A."/>
            <person name="Kuo A."/>
            <person name="Nagy L.G."/>
            <person name="Floudas D."/>
            <person name="Copeland A."/>
            <person name="Barry K.W."/>
            <person name="Cichocki N."/>
            <person name="Veneault-Fourrey C."/>
            <person name="LaButti K."/>
            <person name="Lindquist E.A."/>
            <person name="Lipzen A."/>
            <person name="Lundell T."/>
            <person name="Morin E."/>
            <person name="Murat C."/>
            <person name="Riley R."/>
            <person name="Ohm R."/>
            <person name="Sun H."/>
            <person name="Tunlid A."/>
            <person name="Henrissat B."/>
            <person name="Grigoriev I.V."/>
            <person name="Hibbett D.S."/>
            <person name="Martin F."/>
        </authorList>
    </citation>
    <scope>NUCLEOTIDE SEQUENCE [LARGE SCALE GENOMIC DNA]</scope>
    <source>
        <strain evidence="2 3">SS14</strain>
    </source>
</reference>
<gene>
    <name evidence="2" type="ORF">M422DRAFT_783161</name>
</gene>
<dbReference type="OrthoDB" id="10036721at2759"/>
<keyword evidence="3" id="KW-1185">Reference proteome</keyword>
<dbReference type="Proteomes" id="UP000054279">
    <property type="component" value="Unassembled WGS sequence"/>
</dbReference>
<evidence type="ECO:0000256" key="1">
    <source>
        <dbReference type="SAM" id="MobiDB-lite"/>
    </source>
</evidence>
<proteinExistence type="predicted"/>
<evidence type="ECO:0000313" key="2">
    <source>
        <dbReference type="EMBL" id="KIJ33487.1"/>
    </source>
</evidence>
<accession>A0A0C9UW59</accession>
<organism evidence="2 3">
    <name type="scientific">Sphaerobolus stellatus (strain SS14)</name>
    <dbReference type="NCBI Taxonomy" id="990650"/>
    <lineage>
        <taxon>Eukaryota</taxon>
        <taxon>Fungi</taxon>
        <taxon>Dikarya</taxon>
        <taxon>Basidiomycota</taxon>
        <taxon>Agaricomycotina</taxon>
        <taxon>Agaricomycetes</taxon>
        <taxon>Phallomycetidae</taxon>
        <taxon>Geastrales</taxon>
        <taxon>Sphaerobolaceae</taxon>
        <taxon>Sphaerobolus</taxon>
    </lineage>
</organism>
<dbReference type="HOGENOM" id="CLU_1295127_0_0_1"/>
<dbReference type="Gene3D" id="2.60.120.260">
    <property type="entry name" value="Galactose-binding domain-like"/>
    <property type="match status" value="1"/>
</dbReference>
<protein>
    <submittedName>
        <fullName evidence="2">Carbohydrate-binding module family 67 protein</fullName>
    </submittedName>
</protein>
<evidence type="ECO:0000313" key="3">
    <source>
        <dbReference type="Proteomes" id="UP000054279"/>
    </source>
</evidence>
<feature type="region of interest" description="Disordered" evidence="1">
    <location>
        <begin position="190"/>
        <end position="213"/>
    </location>
</feature>
<sequence length="213" mass="22808">MLAKDVLYPSRSLEVSTRLRDMKIITFLTLILATSISVALDLTNSFWIWTNELTPSPDWPTGIAPVGARAFRRVAITPPDKTPLSASIIIAVDDQYTLWVDGNEVGTGVDYQTAQGYCVALSPYCYNVFAVEATNGGTVPNPAGVLAAIEITYTDGSTQMVVSDSSWKALNSPTIPTGFEEFNFDDSSWSAATVESPSGGSPWGPIDTPSSPC</sequence>
<dbReference type="EMBL" id="KN837212">
    <property type="protein sequence ID" value="KIJ33487.1"/>
    <property type="molecule type" value="Genomic_DNA"/>
</dbReference>
<name>A0A0C9UW59_SPHS4</name>
<feature type="compositionally biased region" description="Polar residues" evidence="1">
    <location>
        <begin position="190"/>
        <end position="199"/>
    </location>
</feature>